<keyword evidence="7" id="KW-0539">Nucleus</keyword>
<dbReference type="GO" id="GO:0008270">
    <property type="term" value="F:zinc ion binding"/>
    <property type="evidence" value="ECO:0007669"/>
    <property type="project" value="UniProtKB-KW"/>
</dbReference>
<reference evidence="11 12" key="1">
    <citation type="journal article" date="2019" name="Nat. Ecol. Evol.">
        <title>Megaphylogeny resolves global patterns of mushroom evolution.</title>
        <authorList>
            <person name="Varga T."/>
            <person name="Krizsan K."/>
            <person name="Foldi C."/>
            <person name="Dima B."/>
            <person name="Sanchez-Garcia M."/>
            <person name="Sanchez-Ramirez S."/>
            <person name="Szollosi G.J."/>
            <person name="Szarkandi J.G."/>
            <person name="Papp V."/>
            <person name="Albert L."/>
            <person name="Andreopoulos W."/>
            <person name="Angelini C."/>
            <person name="Antonin V."/>
            <person name="Barry K.W."/>
            <person name="Bougher N.L."/>
            <person name="Buchanan P."/>
            <person name="Buyck B."/>
            <person name="Bense V."/>
            <person name="Catcheside P."/>
            <person name="Chovatia M."/>
            <person name="Cooper J."/>
            <person name="Damon W."/>
            <person name="Desjardin D."/>
            <person name="Finy P."/>
            <person name="Geml J."/>
            <person name="Haridas S."/>
            <person name="Hughes K."/>
            <person name="Justo A."/>
            <person name="Karasinski D."/>
            <person name="Kautmanova I."/>
            <person name="Kiss B."/>
            <person name="Kocsube S."/>
            <person name="Kotiranta H."/>
            <person name="LaButti K.M."/>
            <person name="Lechner B.E."/>
            <person name="Liimatainen K."/>
            <person name="Lipzen A."/>
            <person name="Lukacs Z."/>
            <person name="Mihaltcheva S."/>
            <person name="Morgado L.N."/>
            <person name="Niskanen T."/>
            <person name="Noordeloos M.E."/>
            <person name="Ohm R.A."/>
            <person name="Ortiz-Santana B."/>
            <person name="Ovrebo C."/>
            <person name="Racz N."/>
            <person name="Riley R."/>
            <person name="Savchenko A."/>
            <person name="Shiryaev A."/>
            <person name="Soop K."/>
            <person name="Spirin V."/>
            <person name="Szebenyi C."/>
            <person name="Tomsovsky M."/>
            <person name="Tulloss R.E."/>
            <person name="Uehling J."/>
            <person name="Grigoriev I.V."/>
            <person name="Vagvolgyi C."/>
            <person name="Papp T."/>
            <person name="Martin F.M."/>
            <person name="Miettinen O."/>
            <person name="Hibbett D.S."/>
            <person name="Nagy L.G."/>
        </authorList>
    </citation>
    <scope>NUCLEOTIDE SEQUENCE [LARGE SCALE GENOMIC DNA]</scope>
    <source>
        <strain evidence="11 12">CBS 309.79</strain>
    </source>
</reference>
<evidence type="ECO:0000256" key="7">
    <source>
        <dbReference type="ARBA" id="ARBA00023242"/>
    </source>
</evidence>
<sequence length="347" mass="38520">MPPQTSNSSIGRKAKSELLGTPFKCPFPGCGKAYKAAGSYKNHSLKHTGKKLACRIHCGETFTDPKSRNRHEKLKHGPESELRYYCPFCEHTPTKRSDQLMAHLRDIHSVCKDTSELALYRVHLSALEPSHQQSTKSRRGSKSHLPAKFKQSAKSKRATKLPPPANTSSSGAWICTSTSPAQSDDTQRQATIAATLQTESQLQYDVIANGKDAFPPAQAFRASDWCNQGLSYSIQGMSEFEVHSFRMSLPHPDVPQFRPPGLGTFFDNRYLAPSSSQSCLSNSRSATPELSYVGSRSDDSQDMDMSYFIDESLYPLPLEPASQYEVIKAQFYAPPPFDGNFSQFASF</sequence>
<proteinExistence type="predicted"/>
<feature type="domain" description="C2H2-type" evidence="10">
    <location>
        <begin position="52"/>
        <end position="81"/>
    </location>
</feature>
<keyword evidence="5" id="KW-0805">Transcription regulation</keyword>
<dbReference type="InterPro" id="IPR051061">
    <property type="entry name" value="Zinc_finger_trans_reg"/>
</dbReference>
<dbReference type="SMART" id="SM00355">
    <property type="entry name" value="ZnF_C2H2"/>
    <property type="match status" value="3"/>
</dbReference>
<name>A0A5C3Q5F2_9AGAR</name>
<dbReference type="InterPro" id="IPR036236">
    <property type="entry name" value="Znf_C2H2_sf"/>
</dbReference>
<dbReference type="InterPro" id="IPR013087">
    <property type="entry name" value="Znf_C2H2_type"/>
</dbReference>
<organism evidence="11 12">
    <name type="scientific">Pterulicium gracile</name>
    <dbReference type="NCBI Taxonomy" id="1884261"/>
    <lineage>
        <taxon>Eukaryota</taxon>
        <taxon>Fungi</taxon>
        <taxon>Dikarya</taxon>
        <taxon>Basidiomycota</taxon>
        <taxon>Agaricomycotina</taxon>
        <taxon>Agaricomycetes</taxon>
        <taxon>Agaricomycetidae</taxon>
        <taxon>Agaricales</taxon>
        <taxon>Pleurotineae</taxon>
        <taxon>Pterulaceae</taxon>
        <taxon>Pterulicium</taxon>
    </lineage>
</organism>
<keyword evidence="12" id="KW-1185">Reference proteome</keyword>
<dbReference type="Proteomes" id="UP000305067">
    <property type="component" value="Unassembled WGS sequence"/>
</dbReference>
<dbReference type="OrthoDB" id="1405595at2759"/>
<dbReference type="AlphaFoldDB" id="A0A5C3Q5F2"/>
<evidence type="ECO:0000256" key="2">
    <source>
        <dbReference type="ARBA" id="ARBA00022723"/>
    </source>
</evidence>
<dbReference type="SUPFAM" id="SSF57667">
    <property type="entry name" value="beta-beta-alpha zinc fingers"/>
    <property type="match status" value="1"/>
</dbReference>
<feature type="domain" description="C2H2-type" evidence="10">
    <location>
        <begin position="23"/>
        <end position="52"/>
    </location>
</feature>
<evidence type="ECO:0000259" key="10">
    <source>
        <dbReference type="PROSITE" id="PS50157"/>
    </source>
</evidence>
<accession>A0A5C3Q5F2</accession>
<feature type="compositionally biased region" description="Basic residues" evidence="9">
    <location>
        <begin position="136"/>
        <end position="159"/>
    </location>
</feature>
<dbReference type="EMBL" id="ML178848">
    <property type="protein sequence ID" value="TFK97315.1"/>
    <property type="molecule type" value="Genomic_DNA"/>
</dbReference>
<evidence type="ECO:0000313" key="12">
    <source>
        <dbReference type="Proteomes" id="UP000305067"/>
    </source>
</evidence>
<evidence type="ECO:0000256" key="4">
    <source>
        <dbReference type="ARBA" id="ARBA00022833"/>
    </source>
</evidence>
<feature type="region of interest" description="Disordered" evidence="9">
    <location>
        <begin position="128"/>
        <end position="173"/>
    </location>
</feature>
<comment type="subcellular location">
    <subcellularLocation>
        <location evidence="1">Nucleus</location>
    </subcellularLocation>
</comment>
<evidence type="ECO:0000256" key="5">
    <source>
        <dbReference type="ARBA" id="ARBA00023015"/>
    </source>
</evidence>
<protein>
    <recommendedName>
        <fullName evidence="10">C2H2-type domain-containing protein</fullName>
    </recommendedName>
</protein>
<dbReference type="PANTHER" id="PTHR46179">
    <property type="entry name" value="ZINC FINGER PROTEIN"/>
    <property type="match status" value="1"/>
</dbReference>
<evidence type="ECO:0000256" key="8">
    <source>
        <dbReference type="PROSITE-ProRule" id="PRU00042"/>
    </source>
</evidence>
<keyword evidence="3 8" id="KW-0863">Zinc-finger</keyword>
<keyword evidence="4" id="KW-0862">Zinc</keyword>
<evidence type="ECO:0000313" key="11">
    <source>
        <dbReference type="EMBL" id="TFK97315.1"/>
    </source>
</evidence>
<evidence type="ECO:0000256" key="1">
    <source>
        <dbReference type="ARBA" id="ARBA00004123"/>
    </source>
</evidence>
<dbReference type="PANTHER" id="PTHR46179:SF13">
    <property type="entry name" value="C2H2-TYPE DOMAIN-CONTAINING PROTEIN"/>
    <property type="match status" value="1"/>
</dbReference>
<dbReference type="STRING" id="1884261.A0A5C3Q5F2"/>
<dbReference type="PROSITE" id="PS50157">
    <property type="entry name" value="ZINC_FINGER_C2H2_2"/>
    <property type="match status" value="2"/>
</dbReference>
<dbReference type="Gene3D" id="3.30.160.60">
    <property type="entry name" value="Classic Zinc Finger"/>
    <property type="match status" value="2"/>
</dbReference>
<keyword evidence="6" id="KW-0804">Transcription</keyword>
<dbReference type="PROSITE" id="PS00028">
    <property type="entry name" value="ZINC_FINGER_C2H2_1"/>
    <property type="match status" value="2"/>
</dbReference>
<gene>
    <name evidence="11" type="ORF">BDV98DRAFT_265280</name>
</gene>
<evidence type="ECO:0000256" key="3">
    <source>
        <dbReference type="ARBA" id="ARBA00022771"/>
    </source>
</evidence>
<keyword evidence="2" id="KW-0479">Metal-binding</keyword>
<evidence type="ECO:0000256" key="9">
    <source>
        <dbReference type="SAM" id="MobiDB-lite"/>
    </source>
</evidence>
<dbReference type="GO" id="GO:0005634">
    <property type="term" value="C:nucleus"/>
    <property type="evidence" value="ECO:0007669"/>
    <property type="project" value="UniProtKB-SubCell"/>
</dbReference>
<dbReference type="GO" id="GO:0006357">
    <property type="term" value="P:regulation of transcription by RNA polymerase II"/>
    <property type="evidence" value="ECO:0007669"/>
    <property type="project" value="TreeGrafter"/>
</dbReference>
<evidence type="ECO:0000256" key="6">
    <source>
        <dbReference type="ARBA" id="ARBA00023163"/>
    </source>
</evidence>